<protein>
    <submittedName>
        <fullName evidence="3">Gliding motility-associated C-terminal domain-containing protein</fullName>
    </submittedName>
</protein>
<name>A0ABR8JUF1_9BACT</name>
<proteinExistence type="predicted"/>
<dbReference type="SUPFAM" id="SSF49299">
    <property type="entry name" value="PKD domain"/>
    <property type="match status" value="1"/>
</dbReference>
<dbReference type="PROSITE" id="PS50093">
    <property type="entry name" value="PKD"/>
    <property type="match status" value="1"/>
</dbReference>
<dbReference type="InterPro" id="IPR057708">
    <property type="entry name" value="DUF7948"/>
</dbReference>
<dbReference type="InterPro" id="IPR052918">
    <property type="entry name" value="Motility_Chemotaxis_Reg"/>
</dbReference>
<keyword evidence="1" id="KW-0732">Signal</keyword>
<comment type="caution">
    <text evidence="3">The sequence shown here is derived from an EMBL/GenBank/DDBJ whole genome shotgun (WGS) entry which is preliminary data.</text>
</comment>
<gene>
    <name evidence="3" type="ORF">IC234_15935</name>
</gene>
<dbReference type="RefSeq" id="WP_190926501.1">
    <property type="nucleotide sequence ID" value="NZ_JACXAC010000005.1"/>
</dbReference>
<dbReference type="PANTHER" id="PTHR35580">
    <property type="entry name" value="CELL SURFACE GLYCOPROTEIN (S-LAYER PROTEIN)-LIKE PROTEIN"/>
    <property type="match status" value="1"/>
</dbReference>
<feature type="signal peptide" evidence="1">
    <location>
        <begin position="1"/>
        <end position="20"/>
    </location>
</feature>
<evidence type="ECO:0000313" key="3">
    <source>
        <dbReference type="EMBL" id="MBD2723619.1"/>
    </source>
</evidence>
<feature type="chain" id="PRO_5047249204" evidence="1">
    <location>
        <begin position="21"/>
        <end position="1485"/>
    </location>
</feature>
<keyword evidence="4" id="KW-1185">Reference proteome</keyword>
<dbReference type="InterPro" id="IPR000601">
    <property type="entry name" value="PKD_dom"/>
</dbReference>
<reference evidence="3 4" key="1">
    <citation type="submission" date="2020-09" db="EMBL/GenBank/DDBJ databases">
        <authorList>
            <person name="Kim M.K."/>
        </authorList>
    </citation>
    <scope>NUCLEOTIDE SEQUENCE [LARGE SCALE GENOMIC DNA]</scope>
    <source>
        <strain evidence="3 4">BT189</strain>
    </source>
</reference>
<evidence type="ECO:0000259" key="2">
    <source>
        <dbReference type="PROSITE" id="PS50093"/>
    </source>
</evidence>
<organism evidence="3 4">
    <name type="scientific">Hymenobacter armeniacus</name>
    <dbReference type="NCBI Taxonomy" id="2771358"/>
    <lineage>
        <taxon>Bacteria</taxon>
        <taxon>Pseudomonadati</taxon>
        <taxon>Bacteroidota</taxon>
        <taxon>Cytophagia</taxon>
        <taxon>Cytophagales</taxon>
        <taxon>Hymenobacteraceae</taxon>
        <taxon>Hymenobacter</taxon>
    </lineage>
</organism>
<evidence type="ECO:0000256" key="1">
    <source>
        <dbReference type="SAM" id="SignalP"/>
    </source>
</evidence>
<sequence>MRSTFTLLLLLVLFFRPAWAQEAAPTVEFTENKGQWDARAAYAAHVATGAWLFVEPDGLAYALTSGLPDHVPAKSGPEQASSPSALLRSHGLRVEFVQPLAGAKLLAENPAAGRQHYLRGNDPRRWAADVRTFRQLRYRELWPGTDLVLHESAAHQLEYDLLLAPGAAPARARLRYRGAEAMRLDAVTGNLLVQTSAGPLTELRPRAWQTNAAGQRQPVACTFELRGTEVGFKLGAYDRRRLLVIDPVVQFASYTGSTVENWGFAATHDAAGSLYTAGVVFEPGYPVTTGAYQTSFGGSIDIAIMKFNTATSGPGARAWATHLGGNNLEFPHSLVVNGRGELLMLGTTSSTNYPTTGKAAGTAFRGGTRIAPYGSSSAFVLPNGSDLIISRLSADGGRLRASTYLGGTGNDGLLDPQTPAPNLRYNYGDAFRGDLAVDAQGNVFVASTTASADFPGLAAGATFRGGLTDGLVTSLDSSLSQVRWTTLLGGSGADAAYSMQREDSGGLLVAGGTTSANFGGTANGYRPSFGGVVDGFVARLSGTGSLIQSTYLGSTALDQAYFVRRTAGGQVYVLGQTLTNNWPGLSNGVYGNPRGHQFIQQLAPDLRTAGFATVFGSGRAVPDISPTAFEVDCYGRLFVAGWGGGLDPNNGSTAGLEVTSNALQATTDGMDFYLMQLSDEARVLEYATFFGTSADDHVDGGLSRFDAQGSLYQAVCACNQGTGAGLPIPAGAHTYSPTNGSAHCNNAAFRFDLTAGTNPAGTDSLTVCARSGPVMLGGSPAGGVWTGTGVTGSVATGYRFTPDTARLGTFVLTYTSPLAGTCAGTGTVTNTRRITVLPQALARMATRDTTICLQPQGPPPPLIRLAATPAGGTFVGVGVTSTAPFAFDPVAAGPGQHQVRYVLPGTASGGRCPSVASVTFTVFGLRYVDLGPPVVLCANDPPYALGGLPPGGSWMGDGVSVNNLGVYVFTPSPALIGTHRLVYVFSGTQFCAPIRDTLYVRVKPVSGAVQVPADTVLCTTSAAFRLRGGSPAGGTWSGPGVTGSLATGFFFTPSPTLTGSRALVYTGAVLDTASCPARATRTVTLQAGVVQLSIPNTTVCPTAGPQVLSAFPAGGIWSGPGVTGSPTSGYSFTPSVALVGLQTLIYATTASTNPSLCPASGRLQVQVLAFPAAVLDSLAPISFCAAAPPHGVVLTAQPPGGTFGGPGVVGNRFNPTLAGPGRHVLTYTLPFLTCTQVVTTVAEVTLLAPIRLPADTVLCLDPAPFRLRATPAGGTWTGPNVTAAGVFTPQLTPGTSVLTYTLPDGCGTAPYRVTVPAQPTFAARWSAIDCSGNALAPRLVRFEATGPAAAQVQWDFGDGSAPGRGAVVEHIYAAGRYQPQASLAGGTGPGPCPRQVALPLLEVQPAVLPNVITPNGDGQNDVFAPRIGGCLGRLQIFSRWGQPVFNSPAYHNEWDGAGLPAGIYYYLLGTADGSSQLKGWVEIVR</sequence>
<feature type="domain" description="PKD" evidence="2">
    <location>
        <begin position="1343"/>
        <end position="1374"/>
    </location>
</feature>
<dbReference type="Proteomes" id="UP000606003">
    <property type="component" value="Unassembled WGS sequence"/>
</dbReference>
<dbReference type="Pfam" id="PF13585">
    <property type="entry name" value="CHU_C"/>
    <property type="match status" value="1"/>
</dbReference>
<dbReference type="EMBL" id="JACXAC010000005">
    <property type="protein sequence ID" value="MBD2723619.1"/>
    <property type="molecule type" value="Genomic_DNA"/>
</dbReference>
<dbReference type="Pfam" id="PF25778">
    <property type="entry name" value="DUF7948"/>
    <property type="match status" value="1"/>
</dbReference>
<evidence type="ECO:0000313" key="4">
    <source>
        <dbReference type="Proteomes" id="UP000606003"/>
    </source>
</evidence>
<accession>A0ABR8JUF1</accession>
<dbReference type="PANTHER" id="PTHR35580:SF1">
    <property type="entry name" value="PHYTASE-LIKE DOMAIN-CONTAINING PROTEIN"/>
    <property type="match status" value="1"/>
</dbReference>
<dbReference type="InterPro" id="IPR035986">
    <property type="entry name" value="PKD_dom_sf"/>
</dbReference>